<dbReference type="PANTHER" id="PTHR18950:SF0">
    <property type="entry name" value="PROGESTERONE IMMUNOMODULATORY BINDING FACTOR 1"/>
    <property type="match status" value="1"/>
</dbReference>
<protein>
    <submittedName>
        <fullName evidence="3">Progesterone immunomodulatory binding factor 1</fullName>
    </submittedName>
</protein>
<dbReference type="OMA" id="KCERDTF"/>
<dbReference type="Ensembl" id="ENSEBUT00000006497.1">
    <property type="protein sequence ID" value="ENSEBUP00000006049.1"/>
    <property type="gene ID" value="ENSEBUG00000004029.1"/>
</dbReference>
<dbReference type="GO" id="GO:0005815">
    <property type="term" value="C:microtubule organizing center"/>
    <property type="evidence" value="ECO:0007669"/>
    <property type="project" value="TreeGrafter"/>
</dbReference>
<dbReference type="InterPro" id="IPR026205">
    <property type="entry name" value="PIBF1"/>
</dbReference>
<feature type="coiled-coil region" evidence="1">
    <location>
        <begin position="66"/>
        <end position="136"/>
    </location>
</feature>
<evidence type="ECO:0000256" key="2">
    <source>
        <dbReference type="SAM" id="MobiDB-lite"/>
    </source>
</evidence>
<evidence type="ECO:0000313" key="4">
    <source>
        <dbReference type="Proteomes" id="UP000694388"/>
    </source>
</evidence>
<dbReference type="AlphaFoldDB" id="A0A8C4PYM4"/>
<reference evidence="3" key="1">
    <citation type="submission" date="2025-08" db="UniProtKB">
        <authorList>
            <consortium name="Ensembl"/>
        </authorList>
    </citation>
    <scope>IDENTIFICATION</scope>
</reference>
<dbReference type="GO" id="GO:0060271">
    <property type="term" value="P:cilium assembly"/>
    <property type="evidence" value="ECO:0007669"/>
    <property type="project" value="TreeGrafter"/>
</dbReference>
<sequence>MESEEPSLETTVPTDEPVSSCDEVHAERNGDGLSGRRLLERKQLQHDLQLCRYELSRRDLVIDNMKAENITKVDELEERLNDALHQKRILQTQLDTRLTLQQEEANSRQERVHQELETILDKQRKLEDTNRDLRLRAGVVRRSLRDLEITSEQYSDLRILPEEELSIRDFVALQFYEALQPLQKECDELHERKGNLAADLSAVRSQLQVVTEQNEEEQRVNAGLKAQCQRLYCELKESKRVNGQDALGENYDLISRDRDDLRRQLTELKSRQQEMATLLEEQSKERARLALEAPLLRQSVDLLQRDKTYLERQATELESKNTLYNQRITQLENQLQEAARAREDAYEKYTETRHSQKVEYEARLNEELERIRRQTELQLERLRVTVTEVHERENRNLREARDRALAEQERARESEMETKKTHENLREENCKVQLSAETRVSELQAQLQMRSFEAERAQLLHEEVQKALEQSCLECQRSQEKLEVLTKEFYGVEAAREREGLELKTRLAELQHRLDPYEQLEKELDETVMQAAEVEDGTEAERIIFSSSDVPTTTRRRFKQSVKLARRVLQLQRLTSDLHSQLEKNHSELDTVNKELNTVNGLLASARQPHAFLIERARERENENLALRKRLTDTEEHLGRCQNEKAALQRSKDDMAADLERLLNQHEEVAIMKRMVLGMRDGIDGLHSQMKTDGGNLKFVPEPHDKRRPLPTRFVRQFPFSSLLVLGYTSLQLCVGRTGWIMG</sequence>
<organism evidence="3 4">
    <name type="scientific">Eptatretus burgeri</name>
    <name type="common">Inshore hagfish</name>
    <dbReference type="NCBI Taxonomy" id="7764"/>
    <lineage>
        <taxon>Eukaryota</taxon>
        <taxon>Metazoa</taxon>
        <taxon>Chordata</taxon>
        <taxon>Craniata</taxon>
        <taxon>Vertebrata</taxon>
        <taxon>Cyclostomata</taxon>
        <taxon>Myxini</taxon>
        <taxon>Myxiniformes</taxon>
        <taxon>Myxinidae</taxon>
        <taxon>Eptatretinae</taxon>
        <taxon>Eptatretus</taxon>
    </lineage>
</organism>
<evidence type="ECO:0000313" key="3">
    <source>
        <dbReference type="Ensembl" id="ENSEBUP00000006049.1"/>
    </source>
</evidence>
<evidence type="ECO:0000256" key="1">
    <source>
        <dbReference type="SAM" id="Coils"/>
    </source>
</evidence>
<name>A0A8C4PYM4_EPTBU</name>
<feature type="region of interest" description="Disordered" evidence="2">
    <location>
        <begin position="397"/>
        <end position="424"/>
    </location>
</feature>
<proteinExistence type="predicted"/>
<dbReference type="PANTHER" id="PTHR18950">
    <property type="entry name" value="PROGESTERONE-INDUCED BLOCKING FACTOR 1"/>
    <property type="match status" value="1"/>
</dbReference>
<keyword evidence="1" id="KW-0175">Coiled coil</keyword>
<feature type="region of interest" description="Disordered" evidence="2">
    <location>
        <begin position="1"/>
        <end position="32"/>
    </location>
</feature>
<keyword evidence="4" id="KW-1185">Reference proteome</keyword>
<dbReference type="Proteomes" id="UP000694388">
    <property type="component" value="Unplaced"/>
</dbReference>
<dbReference type="GeneTree" id="ENSGT00390000015293"/>
<accession>A0A8C4PYM4</accession>
<reference evidence="3" key="2">
    <citation type="submission" date="2025-09" db="UniProtKB">
        <authorList>
            <consortium name="Ensembl"/>
        </authorList>
    </citation>
    <scope>IDENTIFICATION</scope>
</reference>